<evidence type="ECO:0000313" key="3">
    <source>
        <dbReference type="Proteomes" id="UP001396334"/>
    </source>
</evidence>
<dbReference type="EMBL" id="JBBPBN010000015">
    <property type="protein sequence ID" value="KAK9024495.1"/>
    <property type="molecule type" value="Genomic_DNA"/>
</dbReference>
<organism evidence="2 3">
    <name type="scientific">Hibiscus sabdariffa</name>
    <name type="common">roselle</name>
    <dbReference type="NCBI Taxonomy" id="183260"/>
    <lineage>
        <taxon>Eukaryota</taxon>
        <taxon>Viridiplantae</taxon>
        <taxon>Streptophyta</taxon>
        <taxon>Embryophyta</taxon>
        <taxon>Tracheophyta</taxon>
        <taxon>Spermatophyta</taxon>
        <taxon>Magnoliopsida</taxon>
        <taxon>eudicotyledons</taxon>
        <taxon>Gunneridae</taxon>
        <taxon>Pentapetalae</taxon>
        <taxon>rosids</taxon>
        <taxon>malvids</taxon>
        <taxon>Malvales</taxon>
        <taxon>Malvaceae</taxon>
        <taxon>Malvoideae</taxon>
        <taxon>Hibiscus</taxon>
    </lineage>
</organism>
<evidence type="ECO:0000313" key="2">
    <source>
        <dbReference type="EMBL" id="KAK9024495.1"/>
    </source>
</evidence>
<name>A0ABR2SGX2_9ROSI</name>
<accession>A0ABR2SGX2</accession>
<protein>
    <submittedName>
        <fullName evidence="2">Uncharacterized protein</fullName>
    </submittedName>
</protein>
<feature type="region of interest" description="Disordered" evidence="1">
    <location>
        <begin position="164"/>
        <end position="184"/>
    </location>
</feature>
<keyword evidence="3" id="KW-1185">Reference proteome</keyword>
<dbReference type="Proteomes" id="UP001396334">
    <property type="component" value="Unassembled WGS sequence"/>
</dbReference>
<reference evidence="2 3" key="1">
    <citation type="journal article" date="2024" name="G3 (Bethesda)">
        <title>Genome assembly of Hibiscus sabdariffa L. provides insights into metabolisms of medicinal natural products.</title>
        <authorList>
            <person name="Kim T."/>
        </authorList>
    </citation>
    <scope>NUCLEOTIDE SEQUENCE [LARGE SCALE GENOMIC DNA]</scope>
    <source>
        <strain evidence="2">TK-2024</strain>
        <tissue evidence="2">Old leaves</tissue>
    </source>
</reference>
<gene>
    <name evidence="2" type="ORF">V6N11_004654</name>
</gene>
<evidence type="ECO:0000256" key="1">
    <source>
        <dbReference type="SAM" id="MobiDB-lite"/>
    </source>
</evidence>
<comment type="caution">
    <text evidence="2">The sequence shown here is derived from an EMBL/GenBank/DDBJ whole genome shotgun (WGS) entry which is preliminary data.</text>
</comment>
<sequence length="229" mass="25623">MNNHALCGPPRLLVPPCKNNIHKNSKMMILHALRHSLEFELLLQNQHGHKSNEQQTFPSIRTYDPHDTLNTSYYSYTSTILGFMKLVNLESRFDFPHNFIVSAQQYKICGQRFQLPVNADVLKKLVALVNCSESDNAELCGGDEDERFGLDCISGEHSVKVVGSKKNEEDEGLNSQASDPPKSEPDNCKIQLVWMVLLMSKSFVACFGALVPNFIMGNSVIAGLTVSFF</sequence>
<proteinExistence type="predicted"/>